<name>A0ABY9YNE2_9GAMM</name>
<dbReference type="EMBL" id="CP115541">
    <property type="protein sequence ID" value="WNH52423.1"/>
    <property type="molecule type" value="Genomic_DNA"/>
</dbReference>
<sequence>MKFKLKNIASNVSETSVPTDRTHTLMFSNTGELATPGTIAYGQSNIALNITAEEAAGYTLGATYELALTLVS</sequence>
<gene>
    <name evidence="1" type="ORF">PDM29_19205</name>
</gene>
<dbReference type="RefSeq" id="WP_311191622.1">
    <property type="nucleotide sequence ID" value="NZ_CP115541.1"/>
</dbReference>
<evidence type="ECO:0000313" key="2">
    <source>
        <dbReference type="Proteomes" id="UP001302072"/>
    </source>
</evidence>
<proteinExistence type="predicted"/>
<organism evidence="1 2">
    <name type="scientific">Stenotrophomonas oahuensis</name>
    <dbReference type="NCBI Taxonomy" id="3003271"/>
    <lineage>
        <taxon>Bacteria</taxon>
        <taxon>Pseudomonadati</taxon>
        <taxon>Pseudomonadota</taxon>
        <taxon>Gammaproteobacteria</taxon>
        <taxon>Lysobacterales</taxon>
        <taxon>Lysobacteraceae</taxon>
        <taxon>Stenotrophomonas</taxon>
    </lineage>
</organism>
<accession>A0ABY9YNE2</accession>
<evidence type="ECO:0000313" key="1">
    <source>
        <dbReference type="EMBL" id="WNH52423.1"/>
    </source>
</evidence>
<keyword evidence="2" id="KW-1185">Reference proteome</keyword>
<protein>
    <submittedName>
        <fullName evidence="1">Uncharacterized protein</fullName>
    </submittedName>
</protein>
<reference evidence="1 2" key="1">
    <citation type="submission" date="2022-12" db="EMBL/GenBank/DDBJ databases">
        <title>Two new species, Stenotrophomonas aracearum and Stenotrophomonas oahuensis, isolated from Anthurium (Araceae family) in Hawaii.</title>
        <authorList>
            <person name="Chunag S.C."/>
            <person name="Dobhal S."/>
            <person name="Alvarez A."/>
            <person name="Arif M."/>
        </authorList>
    </citation>
    <scope>NUCLEOTIDE SEQUENCE [LARGE SCALE GENOMIC DNA]</scope>
    <source>
        <strain evidence="1 2">A5586</strain>
    </source>
</reference>
<dbReference type="Proteomes" id="UP001302072">
    <property type="component" value="Chromosome"/>
</dbReference>